<feature type="region of interest" description="Disordered" evidence="1">
    <location>
        <begin position="491"/>
        <end position="529"/>
    </location>
</feature>
<feature type="compositionally biased region" description="Basic and acidic residues" evidence="1">
    <location>
        <begin position="347"/>
        <end position="364"/>
    </location>
</feature>
<name>A0A9N9ISN1_9GLOM</name>
<feature type="compositionally biased region" description="Polar residues" evidence="1">
    <location>
        <begin position="68"/>
        <end position="80"/>
    </location>
</feature>
<feature type="region of interest" description="Disordered" evidence="1">
    <location>
        <begin position="1"/>
        <end position="241"/>
    </location>
</feature>
<evidence type="ECO:0000313" key="2">
    <source>
        <dbReference type="EMBL" id="CAG8749720.1"/>
    </source>
</evidence>
<protein>
    <submittedName>
        <fullName evidence="2">6233_t:CDS:1</fullName>
    </submittedName>
</protein>
<organism evidence="2 3">
    <name type="scientific">Acaulospora morrowiae</name>
    <dbReference type="NCBI Taxonomy" id="94023"/>
    <lineage>
        <taxon>Eukaryota</taxon>
        <taxon>Fungi</taxon>
        <taxon>Fungi incertae sedis</taxon>
        <taxon>Mucoromycota</taxon>
        <taxon>Glomeromycotina</taxon>
        <taxon>Glomeromycetes</taxon>
        <taxon>Diversisporales</taxon>
        <taxon>Acaulosporaceae</taxon>
        <taxon>Acaulospora</taxon>
    </lineage>
</organism>
<gene>
    <name evidence="2" type="ORF">AMORRO_LOCUS15266</name>
</gene>
<dbReference type="Proteomes" id="UP000789342">
    <property type="component" value="Unassembled WGS sequence"/>
</dbReference>
<feature type="compositionally biased region" description="Low complexity" evidence="1">
    <location>
        <begin position="491"/>
        <end position="505"/>
    </location>
</feature>
<accession>A0A9N9ISN1</accession>
<feature type="region of interest" description="Disordered" evidence="1">
    <location>
        <begin position="312"/>
        <end position="381"/>
    </location>
</feature>
<feature type="compositionally biased region" description="Polar residues" evidence="1">
    <location>
        <begin position="508"/>
        <end position="517"/>
    </location>
</feature>
<feature type="compositionally biased region" description="Polar residues" evidence="1">
    <location>
        <begin position="371"/>
        <end position="381"/>
    </location>
</feature>
<feature type="compositionally biased region" description="Polar residues" evidence="1">
    <location>
        <begin position="312"/>
        <end position="321"/>
    </location>
</feature>
<feature type="non-terminal residue" evidence="2">
    <location>
        <position position="1"/>
    </location>
</feature>
<dbReference type="EMBL" id="CAJVPV010034848">
    <property type="protein sequence ID" value="CAG8749720.1"/>
    <property type="molecule type" value="Genomic_DNA"/>
</dbReference>
<feature type="compositionally biased region" description="Basic and acidic residues" evidence="1">
    <location>
        <begin position="12"/>
        <end position="42"/>
    </location>
</feature>
<feature type="non-terminal residue" evidence="2">
    <location>
        <position position="529"/>
    </location>
</feature>
<comment type="caution">
    <text evidence="2">The sequence shown here is derived from an EMBL/GenBank/DDBJ whole genome shotgun (WGS) entry which is preliminary data.</text>
</comment>
<dbReference type="AlphaFoldDB" id="A0A9N9ISN1"/>
<feature type="compositionally biased region" description="Polar residues" evidence="1">
    <location>
        <begin position="441"/>
        <end position="455"/>
    </location>
</feature>
<keyword evidence="3" id="KW-1185">Reference proteome</keyword>
<feature type="compositionally biased region" description="Polar residues" evidence="1">
    <location>
        <begin position="168"/>
        <end position="184"/>
    </location>
</feature>
<feature type="compositionally biased region" description="Basic and acidic residues" evidence="1">
    <location>
        <begin position="201"/>
        <end position="232"/>
    </location>
</feature>
<feature type="compositionally biased region" description="Polar residues" evidence="1">
    <location>
        <begin position="1"/>
        <end position="11"/>
    </location>
</feature>
<proteinExistence type="predicted"/>
<evidence type="ECO:0000313" key="3">
    <source>
        <dbReference type="Proteomes" id="UP000789342"/>
    </source>
</evidence>
<feature type="region of interest" description="Disordered" evidence="1">
    <location>
        <begin position="441"/>
        <end position="461"/>
    </location>
</feature>
<evidence type="ECO:0000256" key="1">
    <source>
        <dbReference type="SAM" id="MobiDB-lite"/>
    </source>
</evidence>
<sequence length="529" mass="60764">QQSSLSAFNLNESREKESDEKASQERKNSYEMRNSVEKKEIFGSRASNENFNMLPSQLDRRLEPIQKNPLTDINESQGRGNSYEIRNYNEKNDVTVSRPSDENNDLLFKIPLQRQSPADVNGPMESHEGFGSNEEYSDSDNSAHSPRTVDRRMSTSSTKSAASREEGTVNSRTQSNSPSKSEVSQELMVHTNGTRFSQSIKNEKLDFQNWDNNRHDGQLKKSSGLEKSRKEVNNGSSGNSKIISHQQELNTFQGDRYQATAKGNDVGLSKQFSNTGSIRQEIEPRVDDHPLQQLSELALNHEPNSERLQYQSNNFKDSSPRSVPPWEISSEGFSKKSRNISMPDLRVYSRDPRDSMEERQRPPEPHLPITHPQTQRSIETVENETSPEFQMAIKSRQKTHVSNEVDVSLQENRFSRCQENQHQNVGPQADNVTQEMRSSSLQQFQDSSHSFTQNNHPPPIHRLQEPRVQMQEAQTQSAVRRFQEVHHLQHNQLLQNQQSSRLLRNNESHLQQYQETPVSIKENRSRSQS</sequence>
<reference evidence="2" key="1">
    <citation type="submission" date="2021-06" db="EMBL/GenBank/DDBJ databases">
        <authorList>
            <person name="Kallberg Y."/>
            <person name="Tangrot J."/>
            <person name="Rosling A."/>
        </authorList>
    </citation>
    <scope>NUCLEOTIDE SEQUENCE</scope>
    <source>
        <strain evidence="2">CL551</strain>
    </source>
</reference>
<feature type="compositionally biased region" description="Polar residues" evidence="1">
    <location>
        <begin position="191"/>
        <end position="200"/>
    </location>
</feature>
<feature type="compositionally biased region" description="Polar residues" evidence="1">
    <location>
        <begin position="45"/>
        <end position="55"/>
    </location>
</feature>